<name>A0A1H3G4Y1_9RHOB</name>
<accession>A0A1H3G4Y1</accession>
<proteinExistence type="predicted"/>
<feature type="transmembrane region" description="Helical" evidence="1">
    <location>
        <begin position="136"/>
        <end position="156"/>
    </location>
</feature>
<keyword evidence="1" id="KW-0472">Membrane</keyword>
<evidence type="ECO:0000313" key="2">
    <source>
        <dbReference type="EMBL" id="SDX98105.1"/>
    </source>
</evidence>
<dbReference type="RefSeq" id="WP_089879156.1">
    <property type="nucleotide sequence ID" value="NZ_FNPF01000002.1"/>
</dbReference>
<dbReference type="Proteomes" id="UP000199286">
    <property type="component" value="Unassembled WGS sequence"/>
</dbReference>
<reference evidence="2 3" key="1">
    <citation type="submission" date="2016-10" db="EMBL/GenBank/DDBJ databases">
        <authorList>
            <person name="de Groot N.N."/>
        </authorList>
    </citation>
    <scope>NUCLEOTIDE SEQUENCE [LARGE SCALE GENOMIC DNA]</scope>
    <source>
        <strain evidence="2 3">DSM 26880</strain>
    </source>
</reference>
<evidence type="ECO:0000313" key="3">
    <source>
        <dbReference type="Proteomes" id="UP000199286"/>
    </source>
</evidence>
<keyword evidence="1" id="KW-1133">Transmembrane helix</keyword>
<protein>
    <recommendedName>
        <fullName evidence="4">YIP1 family protein</fullName>
    </recommendedName>
</protein>
<keyword evidence="1" id="KW-0812">Transmembrane</keyword>
<dbReference type="STRING" id="321339.SAMN05444340_102152"/>
<dbReference type="AlphaFoldDB" id="A0A1H3G4Y1"/>
<organism evidence="2 3">
    <name type="scientific">Citreimonas salinaria</name>
    <dbReference type="NCBI Taxonomy" id="321339"/>
    <lineage>
        <taxon>Bacteria</taxon>
        <taxon>Pseudomonadati</taxon>
        <taxon>Pseudomonadota</taxon>
        <taxon>Alphaproteobacteria</taxon>
        <taxon>Rhodobacterales</taxon>
        <taxon>Roseobacteraceae</taxon>
        <taxon>Citreimonas</taxon>
    </lineage>
</organism>
<evidence type="ECO:0008006" key="4">
    <source>
        <dbReference type="Google" id="ProtNLM"/>
    </source>
</evidence>
<feature type="transmembrane region" description="Helical" evidence="1">
    <location>
        <begin position="105"/>
        <end position="124"/>
    </location>
</feature>
<dbReference type="EMBL" id="FNPF01000002">
    <property type="protein sequence ID" value="SDX98105.1"/>
    <property type="molecule type" value="Genomic_DNA"/>
</dbReference>
<dbReference type="OrthoDB" id="7771437at2"/>
<evidence type="ECO:0000256" key="1">
    <source>
        <dbReference type="SAM" id="Phobius"/>
    </source>
</evidence>
<keyword evidence="3" id="KW-1185">Reference proteome</keyword>
<sequence length="163" mass="17517">MPVTTDIAASYRRPGAVVQGQLARGASEPRALAILMGACLVLFIAQWPGLARQAHLQQADLQALMMGSLFAIVLLLPLLLYGLAALTQAFARLARRPVTGYGARFALFWALLAASPLFLLIGLIEGFVGPGPGLSVVEFLALTIFAWFWISGLRAARIDRDAR</sequence>
<feature type="transmembrane region" description="Helical" evidence="1">
    <location>
        <begin position="31"/>
        <end position="49"/>
    </location>
</feature>
<gene>
    <name evidence="2" type="ORF">SAMN05444340_102152</name>
</gene>
<feature type="transmembrane region" description="Helical" evidence="1">
    <location>
        <begin position="61"/>
        <end position="84"/>
    </location>
</feature>